<feature type="transmembrane region" description="Helical" evidence="5">
    <location>
        <begin position="47"/>
        <end position="69"/>
    </location>
</feature>
<evidence type="ECO:0000256" key="2">
    <source>
        <dbReference type="ARBA" id="ARBA00022692"/>
    </source>
</evidence>
<comment type="subcellular location">
    <subcellularLocation>
        <location evidence="1">Membrane</location>
    </subcellularLocation>
</comment>
<dbReference type="InterPro" id="IPR053009">
    <property type="entry name" value="Xanthocillin_Biosynth-Assoc"/>
</dbReference>
<keyword evidence="3 5" id="KW-1133">Transmembrane helix</keyword>
<dbReference type="OrthoDB" id="1641132at2759"/>
<dbReference type="HOGENOM" id="CLU_094297_2_0_1"/>
<dbReference type="OMA" id="WLLPWTH"/>
<dbReference type="RefSeq" id="XP_003667888.1">
    <property type="nucleotide sequence ID" value="XM_003667840.1"/>
</dbReference>
<dbReference type="GO" id="GO:0016020">
    <property type="term" value="C:membrane"/>
    <property type="evidence" value="ECO:0007669"/>
    <property type="project" value="UniProtKB-SubCell"/>
</dbReference>
<feature type="domain" description="TMEM205-like" evidence="6">
    <location>
        <begin position="11"/>
        <end position="104"/>
    </location>
</feature>
<sequence>MSSIKATSHLLFYSFAFGGTTFYSYFASPIAFKVLEREQFSKLQNNIFPYFFQLEAISPLILALTSPFSLTQGPIITLTMATLSGLTNLCWLLPWTRSIKEERKDIAENFKIDKDLKKFEKLDAPLKKEFGKSHGLSLLMNMTHTLSLLAYGVLFSRGIFKYVPK</sequence>
<dbReference type="GeneID" id="11493738"/>
<name>G0W4A7_NAUDC</name>
<gene>
    <name evidence="7" type="primary">NDAI0A04900</name>
    <name evidence="7" type="ordered locus">NDAI_0A04900</name>
</gene>
<accession>G0W4A7</accession>
<evidence type="ECO:0000313" key="7">
    <source>
        <dbReference type="EMBL" id="CCD22645.1"/>
    </source>
</evidence>
<dbReference type="eggNOG" id="ENOG502S0PF">
    <property type="taxonomic scope" value="Eukaryota"/>
</dbReference>
<evidence type="ECO:0000256" key="1">
    <source>
        <dbReference type="ARBA" id="ARBA00004370"/>
    </source>
</evidence>
<dbReference type="InterPro" id="IPR025423">
    <property type="entry name" value="TMEM205-like"/>
</dbReference>
<proteinExistence type="predicted"/>
<protein>
    <recommendedName>
        <fullName evidence="6">TMEM205-like domain-containing protein</fullName>
    </recommendedName>
</protein>
<keyword evidence="8" id="KW-1185">Reference proteome</keyword>
<evidence type="ECO:0000259" key="6">
    <source>
        <dbReference type="Pfam" id="PF13664"/>
    </source>
</evidence>
<dbReference type="Proteomes" id="UP000000689">
    <property type="component" value="Chromosome 1"/>
</dbReference>
<feature type="transmembrane region" description="Helical" evidence="5">
    <location>
        <begin position="138"/>
        <end position="160"/>
    </location>
</feature>
<dbReference type="PANTHER" id="PTHR23241">
    <property type="entry name" value="LATE EMBRYOGENESIS ABUNDANT PLANTS LEA-RELATED"/>
    <property type="match status" value="1"/>
</dbReference>
<evidence type="ECO:0000313" key="8">
    <source>
        <dbReference type="Proteomes" id="UP000000689"/>
    </source>
</evidence>
<evidence type="ECO:0000256" key="5">
    <source>
        <dbReference type="SAM" id="Phobius"/>
    </source>
</evidence>
<dbReference type="PANTHER" id="PTHR23241:SF102">
    <property type="entry name" value="LD23009P"/>
    <property type="match status" value="1"/>
</dbReference>
<feature type="transmembrane region" description="Helical" evidence="5">
    <location>
        <begin position="12"/>
        <end position="35"/>
    </location>
</feature>
<evidence type="ECO:0000256" key="4">
    <source>
        <dbReference type="ARBA" id="ARBA00023136"/>
    </source>
</evidence>
<evidence type="ECO:0000256" key="3">
    <source>
        <dbReference type="ARBA" id="ARBA00022989"/>
    </source>
</evidence>
<organism evidence="7 8">
    <name type="scientific">Naumovozyma dairenensis (strain ATCC 10597 / BCRC 20456 / CBS 421 / NBRC 0211 / NRRL Y-12639)</name>
    <name type="common">Saccharomyces dairenensis</name>
    <dbReference type="NCBI Taxonomy" id="1071378"/>
    <lineage>
        <taxon>Eukaryota</taxon>
        <taxon>Fungi</taxon>
        <taxon>Dikarya</taxon>
        <taxon>Ascomycota</taxon>
        <taxon>Saccharomycotina</taxon>
        <taxon>Saccharomycetes</taxon>
        <taxon>Saccharomycetales</taxon>
        <taxon>Saccharomycetaceae</taxon>
        <taxon>Naumovozyma</taxon>
    </lineage>
</organism>
<dbReference type="Pfam" id="PF13664">
    <property type="entry name" value="DUF4149"/>
    <property type="match status" value="1"/>
</dbReference>
<dbReference type="AlphaFoldDB" id="G0W4A7"/>
<keyword evidence="2 5" id="KW-0812">Transmembrane</keyword>
<reference evidence="7 8" key="1">
    <citation type="journal article" date="2011" name="Proc. Natl. Acad. Sci. U.S.A.">
        <title>Evolutionary erosion of yeast sex chromosomes by mating-type switching accidents.</title>
        <authorList>
            <person name="Gordon J.L."/>
            <person name="Armisen D."/>
            <person name="Proux-Wera E."/>
            <person name="Oheigeartaigh S.S."/>
            <person name="Byrne K.P."/>
            <person name="Wolfe K.H."/>
        </authorList>
    </citation>
    <scope>NUCLEOTIDE SEQUENCE [LARGE SCALE GENOMIC DNA]</scope>
    <source>
        <strain evidence="8">ATCC 10597 / BCRC 20456 / CBS 421 / NBRC 0211 / NRRL Y-12639</strain>
    </source>
</reference>
<dbReference type="EMBL" id="HE580267">
    <property type="protein sequence ID" value="CCD22645.1"/>
    <property type="molecule type" value="Genomic_DNA"/>
</dbReference>
<keyword evidence="4 5" id="KW-0472">Membrane</keyword>
<feature type="transmembrane region" description="Helical" evidence="5">
    <location>
        <begin position="75"/>
        <end position="94"/>
    </location>
</feature>
<dbReference type="KEGG" id="ndi:NDAI_0A04900"/>